<organism evidence="1">
    <name type="scientific">Mustela putorius furo</name>
    <name type="common">European domestic ferret</name>
    <name type="synonym">Mustela furo</name>
    <dbReference type="NCBI Taxonomy" id="9669"/>
    <lineage>
        <taxon>Eukaryota</taxon>
        <taxon>Metazoa</taxon>
        <taxon>Chordata</taxon>
        <taxon>Craniata</taxon>
        <taxon>Vertebrata</taxon>
        <taxon>Euteleostomi</taxon>
        <taxon>Mammalia</taxon>
        <taxon>Eutheria</taxon>
        <taxon>Laurasiatheria</taxon>
        <taxon>Carnivora</taxon>
        <taxon>Caniformia</taxon>
        <taxon>Musteloidea</taxon>
        <taxon>Mustelidae</taxon>
        <taxon>Mustelinae</taxon>
        <taxon>Mustela</taxon>
    </lineage>
</organism>
<name>M3XU05_MUSPF</name>
<dbReference type="InParanoid" id="M3XU05"/>
<dbReference type="Ensembl" id="ENSMPUT00000002608.1">
    <property type="protein sequence ID" value="ENSMPUP00000002555.1"/>
    <property type="gene ID" value="ENSMPUG00000002584.1"/>
</dbReference>
<protein>
    <submittedName>
        <fullName evidence="1">Uncharacterized protein</fullName>
    </submittedName>
</protein>
<accession>M3XU05</accession>
<reference evidence="1" key="1">
    <citation type="submission" date="2024-06" db="UniProtKB">
        <authorList>
            <consortium name="Ensembl"/>
        </authorList>
    </citation>
    <scope>IDENTIFICATION</scope>
</reference>
<proteinExistence type="predicted"/>
<dbReference type="HOGENOM" id="CLU_2589120_0_0_1"/>
<evidence type="ECO:0000313" key="1">
    <source>
        <dbReference type="Ensembl" id="ENSMPUP00000002555.1"/>
    </source>
</evidence>
<sequence length="80" mass="8622">MAPPGCSFPSSNSPLTLELSRCGDPLLLTPGHSPNLSLSFTQAQPQVRPTAPLVTRPPFITWSVWLPSRTPPGRPVDVTF</sequence>
<dbReference type="AlphaFoldDB" id="M3XU05"/>
<dbReference type="EMBL" id="AEYP01066722">
    <property type="status" value="NOT_ANNOTATED_CDS"/>
    <property type="molecule type" value="Genomic_DNA"/>
</dbReference>